<accession>A0ACB7NYG5</accession>
<evidence type="ECO:0000313" key="2">
    <source>
        <dbReference type="Proteomes" id="UP000724584"/>
    </source>
</evidence>
<name>A0ACB7NYG5_9PEZI</name>
<evidence type="ECO:0000313" key="1">
    <source>
        <dbReference type="EMBL" id="KAH6623307.1"/>
    </source>
</evidence>
<keyword evidence="2" id="KW-1185">Reference proteome</keyword>
<proteinExistence type="predicted"/>
<dbReference type="Proteomes" id="UP000724584">
    <property type="component" value="Unassembled WGS sequence"/>
</dbReference>
<gene>
    <name evidence="1" type="ORF">F5144DRAFT_550869</name>
</gene>
<comment type="caution">
    <text evidence="1">The sequence shown here is derived from an EMBL/GenBank/DDBJ whole genome shotgun (WGS) entry which is preliminary data.</text>
</comment>
<dbReference type="EMBL" id="JAGIZQ010000006">
    <property type="protein sequence ID" value="KAH6623307.1"/>
    <property type="molecule type" value="Genomic_DNA"/>
</dbReference>
<organism evidence="1 2">
    <name type="scientific">Chaetomium tenue</name>
    <dbReference type="NCBI Taxonomy" id="1854479"/>
    <lineage>
        <taxon>Eukaryota</taxon>
        <taxon>Fungi</taxon>
        <taxon>Dikarya</taxon>
        <taxon>Ascomycota</taxon>
        <taxon>Pezizomycotina</taxon>
        <taxon>Sordariomycetes</taxon>
        <taxon>Sordariomycetidae</taxon>
        <taxon>Sordariales</taxon>
        <taxon>Chaetomiaceae</taxon>
        <taxon>Chaetomium</taxon>
    </lineage>
</organism>
<protein>
    <submittedName>
        <fullName evidence="1">Uncharacterized protein</fullName>
    </submittedName>
</protein>
<sequence length="583" mass="63123">MAGPPTPRDIRRLASDHDFVFGAPRPRRLGWWPFIATHISIPAALLAGIIFVIVAIVYTSELTKHVLECPNWSNYCRTVDSWTIENLGVVQGIITMVYLIGMVALAYAALGLCEATVWPLLHKQSFTIKGLNAYLSTTRGSIMLSPAAIMSVRSPAAGFVLACALIVTLLPFSAPPLVGNAYSPTWQPVRLESNYTANNGISELYAQTNPPTSVMVRVLAEYNTWAADPAAEPMPEYRDWYIDREALRDRGDLIANAMRFKTSIACRPHNVTQLKRDSMGRSAFLTNMTRTPNSSQAGDKNSGAEVWVSPQAQLTVWADNFEFVSDRRTRATLVFAAINGTIEGGSTTPLVLDNLTNVSSVACDVDIEAVDDTLSVGNLSIPPDTTPLPVLSSTDNLTLSPAAPPETRLNELLLWFTVAPLMASASVDGTQPMFTNCTATGLPLSYTTTTSPTHNTWTTAGLTTFIHLAIGALAQATTTTPPSTTPPTTPTILTTTTHLRTLSPPHTLLLLLPPLLTLTLTLLLALYTTHLHAHHNIPVMRRADVPELLKSSQTAWLREVAGTDAAKMYLPSELGGVEVGYLI</sequence>
<reference evidence="1 2" key="1">
    <citation type="journal article" date="2021" name="Nat. Commun.">
        <title>Genetic determinants of endophytism in the Arabidopsis root mycobiome.</title>
        <authorList>
            <person name="Mesny F."/>
            <person name="Miyauchi S."/>
            <person name="Thiergart T."/>
            <person name="Pickel B."/>
            <person name="Atanasova L."/>
            <person name="Karlsson M."/>
            <person name="Huettel B."/>
            <person name="Barry K.W."/>
            <person name="Haridas S."/>
            <person name="Chen C."/>
            <person name="Bauer D."/>
            <person name="Andreopoulos W."/>
            <person name="Pangilinan J."/>
            <person name="LaButti K."/>
            <person name="Riley R."/>
            <person name="Lipzen A."/>
            <person name="Clum A."/>
            <person name="Drula E."/>
            <person name="Henrissat B."/>
            <person name="Kohler A."/>
            <person name="Grigoriev I.V."/>
            <person name="Martin F.M."/>
            <person name="Hacquard S."/>
        </authorList>
    </citation>
    <scope>NUCLEOTIDE SEQUENCE [LARGE SCALE GENOMIC DNA]</scope>
    <source>
        <strain evidence="1 2">MPI-SDFR-AT-0079</strain>
    </source>
</reference>